<protein>
    <submittedName>
        <fullName evidence="4">Histone-like nucleoid-structuring protein Lsr2</fullName>
    </submittedName>
</protein>
<dbReference type="RefSeq" id="WP_356955397.1">
    <property type="nucleotide sequence ID" value="NZ_JBEYBD010000003.1"/>
</dbReference>
<dbReference type="Proteomes" id="UP001550628">
    <property type="component" value="Unassembled WGS sequence"/>
</dbReference>
<organism evidence="4 5">
    <name type="scientific">Nocardia rhamnosiphila</name>
    <dbReference type="NCBI Taxonomy" id="426716"/>
    <lineage>
        <taxon>Bacteria</taxon>
        <taxon>Bacillati</taxon>
        <taxon>Actinomycetota</taxon>
        <taxon>Actinomycetes</taxon>
        <taxon>Mycobacteriales</taxon>
        <taxon>Nocardiaceae</taxon>
        <taxon>Nocardia</taxon>
    </lineage>
</organism>
<reference evidence="4 5" key="1">
    <citation type="submission" date="2024-06" db="EMBL/GenBank/DDBJ databases">
        <title>The Natural Products Discovery Center: Release of the First 8490 Sequenced Strains for Exploring Actinobacteria Biosynthetic Diversity.</title>
        <authorList>
            <person name="Kalkreuter E."/>
            <person name="Kautsar S.A."/>
            <person name="Yang D."/>
            <person name="Bader C.D."/>
            <person name="Teijaro C.N."/>
            <person name="Fluegel L."/>
            <person name="Davis C.M."/>
            <person name="Simpson J.R."/>
            <person name="Lauterbach L."/>
            <person name="Steele A.D."/>
            <person name="Gui C."/>
            <person name="Meng S."/>
            <person name="Li G."/>
            <person name="Viehrig K."/>
            <person name="Ye F."/>
            <person name="Su P."/>
            <person name="Kiefer A.F."/>
            <person name="Nichols A."/>
            <person name="Cepeda A.J."/>
            <person name="Yan W."/>
            <person name="Fan B."/>
            <person name="Jiang Y."/>
            <person name="Adhikari A."/>
            <person name="Zheng C.-J."/>
            <person name="Schuster L."/>
            <person name="Cowan T.M."/>
            <person name="Smanski M.J."/>
            <person name="Chevrette M.G."/>
            <person name="De Carvalho L.P.S."/>
            <person name="Shen B."/>
        </authorList>
    </citation>
    <scope>NUCLEOTIDE SEQUENCE [LARGE SCALE GENOMIC DNA]</scope>
    <source>
        <strain evidence="4 5">NPDC019708</strain>
    </source>
</reference>
<gene>
    <name evidence="4" type="ORF">ABZ510_05920</name>
</gene>
<name>A0ABV2WKG9_9NOCA</name>
<dbReference type="InterPro" id="IPR036625">
    <property type="entry name" value="E3-bd_dom_sf"/>
</dbReference>
<feature type="region of interest" description="Disordered" evidence="2">
    <location>
        <begin position="1"/>
        <end position="55"/>
    </location>
</feature>
<dbReference type="InterPro" id="IPR055370">
    <property type="entry name" value="Lsr2_DNA-bd"/>
</dbReference>
<evidence type="ECO:0000259" key="3">
    <source>
        <dbReference type="Pfam" id="PF23359"/>
    </source>
</evidence>
<evidence type="ECO:0000313" key="4">
    <source>
        <dbReference type="EMBL" id="MEU1951381.1"/>
    </source>
</evidence>
<evidence type="ECO:0000313" key="5">
    <source>
        <dbReference type="Proteomes" id="UP001550628"/>
    </source>
</evidence>
<dbReference type="Gene3D" id="4.10.320.10">
    <property type="entry name" value="E3-binding domain"/>
    <property type="match status" value="1"/>
</dbReference>
<evidence type="ECO:0000256" key="1">
    <source>
        <dbReference type="ARBA" id="ARBA00023125"/>
    </source>
</evidence>
<accession>A0ABV2WKG9</accession>
<proteinExistence type="predicted"/>
<dbReference type="EMBL" id="JBEYBF010000002">
    <property type="protein sequence ID" value="MEU1951381.1"/>
    <property type="molecule type" value="Genomic_DNA"/>
</dbReference>
<keyword evidence="5" id="KW-1185">Reference proteome</keyword>
<feature type="compositionally biased region" description="Basic and acidic residues" evidence="2">
    <location>
        <begin position="26"/>
        <end position="49"/>
    </location>
</feature>
<dbReference type="Pfam" id="PF23359">
    <property type="entry name" value="Lsr2_DNA-bd"/>
    <property type="match status" value="1"/>
</dbReference>
<comment type="caution">
    <text evidence="4">The sequence shown here is derived from an EMBL/GenBank/DDBJ whole genome shotgun (WGS) entry which is preliminary data.</text>
</comment>
<sequence length="55" mass="6120">MGRLALSRAVVPRGTQRAGQPARGTRQQDTKAVREWARRNGHDVPERGRIPSMAL</sequence>
<keyword evidence="1" id="KW-0238">DNA-binding</keyword>
<evidence type="ECO:0000256" key="2">
    <source>
        <dbReference type="SAM" id="MobiDB-lite"/>
    </source>
</evidence>
<feature type="domain" description="Lsr2 DNA-binding" evidence="3">
    <location>
        <begin position="26"/>
        <end position="52"/>
    </location>
</feature>